<comment type="caution">
    <text evidence="5">The sequence shown here is derived from an EMBL/GenBank/DDBJ whole genome shotgun (WGS) entry which is preliminary data.</text>
</comment>
<dbReference type="InterPro" id="IPR029061">
    <property type="entry name" value="THDP-binding"/>
</dbReference>
<reference evidence="5 6" key="1">
    <citation type="journal article" date="2016" name="Nat. Commun.">
        <title>Thousands of microbial genomes shed light on interconnected biogeochemical processes in an aquifer system.</title>
        <authorList>
            <person name="Anantharaman K."/>
            <person name="Brown C.T."/>
            <person name="Hug L.A."/>
            <person name="Sharon I."/>
            <person name="Castelle C.J."/>
            <person name="Probst A.J."/>
            <person name="Thomas B.C."/>
            <person name="Singh A."/>
            <person name="Wilkins M.J."/>
            <person name="Karaoz U."/>
            <person name="Brodie E.L."/>
            <person name="Williams K.H."/>
            <person name="Hubbard S.S."/>
            <person name="Banfield J.F."/>
        </authorList>
    </citation>
    <scope>NUCLEOTIDE SEQUENCE [LARGE SCALE GENOMIC DNA]</scope>
</reference>
<dbReference type="AlphaFoldDB" id="A0A1F8G9X7"/>
<dbReference type="SUPFAM" id="SSF52922">
    <property type="entry name" value="TK C-terminal domain-like"/>
    <property type="match status" value="1"/>
</dbReference>
<dbReference type="SUPFAM" id="SSF52518">
    <property type="entry name" value="Thiamin diphosphate-binding fold (THDP-binding)"/>
    <property type="match status" value="2"/>
</dbReference>
<dbReference type="STRING" id="1802694.A2918_03115"/>
<dbReference type="GO" id="GO:0006086">
    <property type="term" value="P:pyruvate decarboxylation to acetyl-CoA"/>
    <property type="evidence" value="ECO:0007669"/>
    <property type="project" value="TreeGrafter"/>
</dbReference>
<dbReference type="Proteomes" id="UP000178227">
    <property type="component" value="Unassembled WGS sequence"/>
</dbReference>
<dbReference type="PANTHER" id="PTHR11516:SF60">
    <property type="entry name" value="PYRUVATE DEHYDROGENASE E1 COMPONENT SUBUNIT ALPHA"/>
    <property type="match status" value="1"/>
</dbReference>
<dbReference type="InterPro" id="IPR009014">
    <property type="entry name" value="Transketo_C/PFOR_II"/>
</dbReference>
<organism evidence="5 6">
    <name type="scientific">Candidatus Yanofskybacteria bacterium RIFCSPLOWO2_01_FULL_42_49</name>
    <dbReference type="NCBI Taxonomy" id="1802694"/>
    <lineage>
        <taxon>Bacteria</taxon>
        <taxon>Candidatus Yanofskyibacteriota</taxon>
    </lineage>
</organism>
<keyword evidence="2" id="KW-0560">Oxidoreductase</keyword>
<dbReference type="GO" id="GO:0004739">
    <property type="term" value="F:pyruvate dehydrogenase (acetyl-transferring) activity"/>
    <property type="evidence" value="ECO:0007669"/>
    <property type="project" value="TreeGrafter"/>
</dbReference>
<dbReference type="InterPro" id="IPR001017">
    <property type="entry name" value="DH_E1"/>
</dbReference>
<sequence length="631" mass="69769">MLIDGLITPKGLAESFSKETSLEMFRRMCLIRYFELNVKGAYDSKRMPKSPIYLSVGQEAISSALSVVFKKEQPALFGQHRGHDIYLAFGGDPAKLIDELFGWPTGCAKGMGGSASIHCPEIKMVGHDGLMGTQVADSVGSSLVDKEMTIAFMGDASAEEGFVLGPLGFAITKNLPILFVVCDNNLSILTQKGVRRNWTMNEHANFGMPSIDITDDPWLIMHHAKRLSTSLPALMNIHTCRELWHAGTGKDGEPEWNRFEIVKQELNNMGFGTEAEIIEKITKKLIDEMWGIKLKEAPPNELSARKKFTIIDPNYKYERNPVLIDKKPKVKEIIQEVTRDILKNQGGRAMGQCLTAVGWVGGTVPNMTEKEGLIELSMDDTGGSGIAVGCSRKVPTIYIVRYQGFQWFNAAFIANLAAKSKEMWGVPRRLFVRSIAMEGGIGPVASNSHHGIFTRIPGIVAAAPMTPGEYLQIADYFNGHDDPMYVSEHRKSFDIDYEMPDTVNPHPHITLFPISAARLNTIKAVKTLSEEGVICNIIHLLWLKPFIVGERVLGPLENSEFGGIVLDTDYENGVSKCIAHDLMMKTDKKVAVLGLEERTAGFAPYLDNLPPSPEQIVSFVKNIVNKSPRSS</sequence>
<keyword evidence="3" id="KW-0786">Thiamine pyrophosphate</keyword>
<comment type="cofactor">
    <cofactor evidence="1">
        <name>thiamine diphosphate</name>
        <dbReference type="ChEBI" id="CHEBI:58937"/>
    </cofactor>
</comment>
<accession>A0A1F8G9X7</accession>
<evidence type="ECO:0000313" key="6">
    <source>
        <dbReference type="Proteomes" id="UP000178227"/>
    </source>
</evidence>
<evidence type="ECO:0000256" key="1">
    <source>
        <dbReference type="ARBA" id="ARBA00001964"/>
    </source>
</evidence>
<feature type="domain" description="Dehydrogenase E1 component" evidence="4">
    <location>
        <begin position="27"/>
        <end position="224"/>
    </location>
</feature>
<dbReference type="PANTHER" id="PTHR11516">
    <property type="entry name" value="PYRUVATE DEHYDROGENASE E1 COMPONENT, ALPHA SUBUNIT BACTERIAL AND ORGANELLAR"/>
    <property type="match status" value="1"/>
</dbReference>
<dbReference type="Gene3D" id="3.40.50.970">
    <property type="match status" value="2"/>
</dbReference>
<dbReference type="EMBL" id="MGKI01000014">
    <property type="protein sequence ID" value="OGN22123.1"/>
    <property type="molecule type" value="Genomic_DNA"/>
</dbReference>
<evidence type="ECO:0000259" key="4">
    <source>
        <dbReference type="Pfam" id="PF00676"/>
    </source>
</evidence>
<evidence type="ECO:0000313" key="5">
    <source>
        <dbReference type="EMBL" id="OGN22123.1"/>
    </source>
</evidence>
<dbReference type="Pfam" id="PF00676">
    <property type="entry name" value="E1_dh"/>
    <property type="match status" value="1"/>
</dbReference>
<proteinExistence type="predicted"/>
<dbReference type="InterPro" id="IPR050642">
    <property type="entry name" value="PDH_E1_Alpha_Subunit"/>
</dbReference>
<evidence type="ECO:0000256" key="2">
    <source>
        <dbReference type="ARBA" id="ARBA00023002"/>
    </source>
</evidence>
<evidence type="ECO:0000256" key="3">
    <source>
        <dbReference type="ARBA" id="ARBA00023052"/>
    </source>
</evidence>
<gene>
    <name evidence="5" type="ORF">A2918_03115</name>
</gene>
<name>A0A1F8G9X7_9BACT</name>
<protein>
    <recommendedName>
        <fullName evidence="4">Dehydrogenase E1 component domain-containing protein</fullName>
    </recommendedName>
</protein>